<feature type="domain" description="Centrosome-associated FAM110 C-terminal" evidence="3">
    <location>
        <begin position="183"/>
        <end position="299"/>
    </location>
</feature>
<evidence type="ECO:0000313" key="6">
    <source>
        <dbReference type="Proteomes" id="UP000694621"/>
    </source>
</evidence>
<evidence type="ECO:0000313" key="5">
    <source>
        <dbReference type="Ensembl" id="ENSAMXP00005009848.1"/>
    </source>
</evidence>
<dbReference type="InterPro" id="IPR025740">
    <property type="entry name" value="FAM110"/>
</dbReference>
<protein>
    <submittedName>
        <fullName evidence="5">Family with sequence similarity 110 member C</fullName>
    </submittedName>
</protein>
<sequence>MLDTSRILQKGPEYLRKQMEREREAPGRSAAERLAATKPEYIRNQQPPASETSEMSETGSSIPANNDEDVDESSPHEVNVVKRNSSKKRPDSLLLYRQKGELQRGATDGYGKKPNKRTLLLSRRDKTIPFSRQQLDEKPTTVVTTNREDVPRKPTTVVTNIPENISRKPTTVVTNIPEDRRRNRVSRSHSDISSRYSRSFAADFDTFFTYCGLDDDVVESVGRENFCTCSESVEEVFTGSGKVRSVSMAISDDGFSQTGSVHSDGLLEDELPDKKSGQGTSVIERNARIIKWLYSCRNAAQSGKTLRDLV</sequence>
<comment type="similarity">
    <text evidence="1">Belongs to the FAM110 family.</text>
</comment>
<feature type="region of interest" description="Disordered" evidence="2">
    <location>
        <begin position="1"/>
        <end position="92"/>
    </location>
</feature>
<evidence type="ECO:0000259" key="3">
    <source>
        <dbReference type="Pfam" id="PF14160"/>
    </source>
</evidence>
<dbReference type="Proteomes" id="UP000694621">
    <property type="component" value="Unplaced"/>
</dbReference>
<proteinExistence type="inferred from homology"/>
<dbReference type="InterPro" id="IPR025741">
    <property type="entry name" value="FAM110_C"/>
</dbReference>
<accession>A0A8B9J8A9</accession>
<dbReference type="PANTHER" id="PTHR14758:SF5">
    <property type="entry name" value="PROTEIN FAM110C"/>
    <property type="match status" value="1"/>
</dbReference>
<evidence type="ECO:0000256" key="2">
    <source>
        <dbReference type="SAM" id="MobiDB-lite"/>
    </source>
</evidence>
<dbReference type="Pfam" id="PF14161">
    <property type="entry name" value="FAM110_N"/>
    <property type="match status" value="1"/>
</dbReference>
<dbReference type="InterPro" id="IPR025739">
    <property type="entry name" value="FAM110_N"/>
</dbReference>
<dbReference type="Pfam" id="PF14160">
    <property type="entry name" value="FAM110_C"/>
    <property type="match status" value="1"/>
</dbReference>
<feature type="domain" description="Centrosome-associated FAM110 N-terminal" evidence="4">
    <location>
        <begin position="6"/>
        <end position="46"/>
    </location>
</feature>
<evidence type="ECO:0000259" key="4">
    <source>
        <dbReference type="Pfam" id="PF14161"/>
    </source>
</evidence>
<reference evidence="5" key="1">
    <citation type="submission" date="2025-08" db="UniProtKB">
        <authorList>
            <consortium name="Ensembl"/>
        </authorList>
    </citation>
    <scope>IDENTIFICATION</scope>
</reference>
<evidence type="ECO:0000256" key="1">
    <source>
        <dbReference type="ARBA" id="ARBA00010576"/>
    </source>
</evidence>
<feature type="compositionally biased region" description="Low complexity" evidence="2">
    <location>
        <begin position="50"/>
        <end position="61"/>
    </location>
</feature>
<organism evidence="5 6">
    <name type="scientific">Astyanax mexicanus</name>
    <name type="common">Blind cave fish</name>
    <name type="synonym">Astyanax fasciatus mexicanus</name>
    <dbReference type="NCBI Taxonomy" id="7994"/>
    <lineage>
        <taxon>Eukaryota</taxon>
        <taxon>Metazoa</taxon>
        <taxon>Chordata</taxon>
        <taxon>Craniata</taxon>
        <taxon>Vertebrata</taxon>
        <taxon>Euteleostomi</taxon>
        <taxon>Actinopterygii</taxon>
        <taxon>Neopterygii</taxon>
        <taxon>Teleostei</taxon>
        <taxon>Ostariophysi</taxon>
        <taxon>Characiformes</taxon>
        <taxon>Characoidei</taxon>
        <taxon>Acestrorhamphidae</taxon>
        <taxon>Acestrorhamphinae</taxon>
        <taxon>Astyanax</taxon>
    </lineage>
</organism>
<dbReference type="PANTHER" id="PTHR14758">
    <property type="entry name" value="AGAP005440-PA"/>
    <property type="match status" value="1"/>
</dbReference>
<dbReference type="AlphaFoldDB" id="A0A8B9J8A9"/>
<dbReference type="Ensembl" id="ENSAMXT00005010965.1">
    <property type="protein sequence ID" value="ENSAMXP00005009848.1"/>
    <property type="gene ID" value="ENSAMXG00005005568.1"/>
</dbReference>
<feature type="compositionally biased region" description="Basic and acidic residues" evidence="2">
    <location>
        <begin position="13"/>
        <end position="26"/>
    </location>
</feature>
<name>A0A8B9J8A9_ASTMX</name>